<feature type="coiled-coil region" evidence="1">
    <location>
        <begin position="1"/>
        <end position="28"/>
    </location>
</feature>
<dbReference type="Proteomes" id="UP001356427">
    <property type="component" value="Unassembled WGS sequence"/>
</dbReference>
<evidence type="ECO:0000313" key="3">
    <source>
        <dbReference type="Proteomes" id="UP001356427"/>
    </source>
</evidence>
<dbReference type="EMBL" id="JAGTTL010000036">
    <property type="protein sequence ID" value="KAK6293874.1"/>
    <property type="molecule type" value="Genomic_DNA"/>
</dbReference>
<accession>A0AAN8KFR1</accession>
<organism evidence="2 3">
    <name type="scientific">Coregonus suidteri</name>
    <dbReference type="NCBI Taxonomy" id="861788"/>
    <lineage>
        <taxon>Eukaryota</taxon>
        <taxon>Metazoa</taxon>
        <taxon>Chordata</taxon>
        <taxon>Craniata</taxon>
        <taxon>Vertebrata</taxon>
        <taxon>Euteleostomi</taxon>
        <taxon>Actinopterygii</taxon>
        <taxon>Neopterygii</taxon>
        <taxon>Teleostei</taxon>
        <taxon>Protacanthopterygii</taxon>
        <taxon>Salmoniformes</taxon>
        <taxon>Salmonidae</taxon>
        <taxon>Coregoninae</taxon>
        <taxon>Coregonus</taxon>
    </lineage>
</organism>
<dbReference type="AlphaFoldDB" id="A0AAN8KFR1"/>
<evidence type="ECO:0000313" key="2">
    <source>
        <dbReference type="EMBL" id="KAK6293874.1"/>
    </source>
</evidence>
<keyword evidence="1" id="KW-0175">Coiled coil</keyword>
<gene>
    <name evidence="2" type="ORF">J4Q44_G00362000</name>
</gene>
<reference evidence="2 3" key="1">
    <citation type="submission" date="2021-04" db="EMBL/GenBank/DDBJ databases">
        <authorList>
            <person name="De Guttry C."/>
            <person name="Zahm M."/>
            <person name="Klopp C."/>
            <person name="Cabau C."/>
            <person name="Louis A."/>
            <person name="Berthelot C."/>
            <person name="Parey E."/>
            <person name="Roest Crollius H."/>
            <person name="Montfort J."/>
            <person name="Robinson-Rechavi M."/>
            <person name="Bucao C."/>
            <person name="Bouchez O."/>
            <person name="Gislard M."/>
            <person name="Lluch J."/>
            <person name="Milhes M."/>
            <person name="Lampietro C."/>
            <person name="Lopez Roques C."/>
            <person name="Donnadieu C."/>
            <person name="Braasch I."/>
            <person name="Desvignes T."/>
            <person name="Postlethwait J."/>
            <person name="Bobe J."/>
            <person name="Wedekind C."/>
            <person name="Guiguen Y."/>
        </authorList>
    </citation>
    <scope>NUCLEOTIDE SEQUENCE [LARGE SCALE GENOMIC DNA]</scope>
    <source>
        <strain evidence="2">Cs_M1</strain>
        <tissue evidence="2">Blood</tissue>
    </source>
</reference>
<name>A0AAN8KFR1_9TELE</name>
<comment type="caution">
    <text evidence="2">The sequence shown here is derived from an EMBL/GenBank/DDBJ whole genome shotgun (WGS) entry which is preliminary data.</text>
</comment>
<evidence type="ECO:0000256" key="1">
    <source>
        <dbReference type="SAM" id="Coils"/>
    </source>
</evidence>
<sequence>MKGGKKQLQKLESRVRELVRRVEAEQRRGVDAVKGVRKYERRVHKIPYKTEDGIKERWQTQDLVDKTTVESEGLQEAG</sequence>
<protein>
    <submittedName>
        <fullName evidence="2">Uncharacterized protein</fullName>
    </submittedName>
</protein>
<keyword evidence="3" id="KW-1185">Reference proteome</keyword>
<proteinExistence type="predicted"/>